<dbReference type="AlphaFoldDB" id="A0A292PJZ9"/>
<proteinExistence type="predicted"/>
<sequence>MATRVERMPSSECLGGYWANQRGSSTNLLLMPDRRYGVASRHQRRKFRFPPPTDAVKLITEPPTDQRNKSVPALPLSPNKQLDRNSEASAVRCHVAPIISYISGTKSFSTITVYIYLEARPENKIQIIINPSPAHFTHSLSHHLTISLLSAHVFPQHDLALI</sequence>
<name>A0A292PJZ9_9PEZI</name>
<protein>
    <submittedName>
        <fullName evidence="2">Uncharacterized protein</fullName>
    </submittedName>
</protein>
<evidence type="ECO:0000313" key="2">
    <source>
        <dbReference type="EMBL" id="CUS06820.1"/>
    </source>
</evidence>
<reference evidence="2" key="1">
    <citation type="submission" date="2015-10" db="EMBL/GenBank/DDBJ databases">
        <authorList>
            <person name="Regsiter A."/>
            <person name="william w."/>
        </authorList>
    </citation>
    <scope>NUCLEOTIDE SEQUENCE</scope>
    <source>
        <strain evidence="2">Montdore</strain>
    </source>
</reference>
<accession>A0A292PJZ9</accession>
<evidence type="ECO:0000256" key="1">
    <source>
        <dbReference type="SAM" id="MobiDB-lite"/>
    </source>
</evidence>
<feature type="region of interest" description="Disordered" evidence="1">
    <location>
        <begin position="53"/>
        <end position="81"/>
    </location>
</feature>
<evidence type="ECO:0000313" key="3">
    <source>
        <dbReference type="Proteomes" id="UP001412239"/>
    </source>
</evidence>
<dbReference type="EMBL" id="LN891323">
    <property type="protein sequence ID" value="CUS06820.1"/>
    <property type="molecule type" value="Genomic_DNA"/>
</dbReference>
<gene>
    <name evidence="2" type="ORF">GSTUAT00009098001</name>
</gene>
<organism evidence="2 3">
    <name type="scientific">Tuber aestivum</name>
    <name type="common">summer truffle</name>
    <dbReference type="NCBI Taxonomy" id="59557"/>
    <lineage>
        <taxon>Eukaryota</taxon>
        <taxon>Fungi</taxon>
        <taxon>Dikarya</taxon>
        <taxon>Ascomycota</taxon>
        <taxon>Pezizomycotina</taxon>
        <taxon>Pezizomycetes</taxon>
        <taxon>Pezizales</taxon>
        <taxon>Tuberaceae</taxon>
        <taxon>Tuber</taxon>
    </lineage>
</organism>
<keyword evidence="3" id="KW-1185">Reference proteome</keyword>
<dbReference type="Proteomes" id="UP001412239">
    <property type="component" value="Unassembled WGS sequence"/>
</dbReference>